<evidence type="ECO:0000313" key="2">
    <source>
        <dbReference type="EMBL" id="GMF48871.1"/>
    </source>
</evidence>
<dbReference type="Proteomes" id="UP001165121">
    <property type="component" value="Unassembled WGS sequence"/>
</dbReference>
<dbReference type="SUPFAM" id="SSF54160">
    <property type="entry name" value="Chromo domain-like"/>
    <property type="match status" value="1"/>
</dbReference>
<accession>A0A9W7D303</accession>
<dbReference type="InterPro" id="IPR000953">
    <property type="entry name" value="Chromo/chromo_shadow_dom"/>
</dbReference>
<dbReference type="OrthoDB" id="2285631at2759"/>
<dbReference type="Gene3D" id="2.40.50.40">
    <property type="match status" value="1"/>
</dbReference>
<evidence type="ECO:0000259" key="1">
    <source>
        <dbReference type="PROSITE" id="PS50013"/>
    </source>
</evidence>
<comment type="caution">
    <text evidence="2">The sequence shown here is derived from an EMBL/GenBank/DDBJ whole genome shotgun (WGS) entry which is preliminary data.</text>
</comment>
<name>A0A9W7D303_9STRA</name>
<sequence length="190" mass="21367">MSGSVIFIGSTLRFVMVRVAPSLGRQVDARNSSASTLAVQLREIRTLAVPRVERRYVVWSIVNRRGVPGAYEYWVIWAGYTGYGSRTWEPRAAVLAEEDDFSEDLEIVDAWKDSDECISFARFCEERDIPLSIEADRVGRCGFVALSIAADILGLPGRSTPALVDEYTLMVQPHRGSMEVVWPTLFRFTK</sequence>
<protein>
    <submittedName>
        <fullName evidence="2">Unnamed protein product</fullName>
    </submittedName>
</protein>
<keyword evidence="3" id="KW-1185">Reference proteome</keyword>
<dbReference type="CDD" id="cd00024">
    <property type="entry name" value="CD_CSD"/>
    <property type="match status" value="1"/>
</dbReference>
<organism evidence="2 3">
    <name type="scientific">Phytophthora fragariaefolia</name>
    <dbReference type="NCBI Taxonomy" id="1490495"/>
    <lineage>
        <taxon>Eukaryota</taxon>
        <taxon>Sar</taxon>
        <taxon>Stramenopiles</taxon>
        <taxon>Oomycota</taxon>
        <taxon>Peronosporomycetes</taxon>
        <taxon>Peronosporales</taxon>
        <taxon>Peronosporaceae</taxon>
        <taxon>Phytophthora</taxon>
    </lineage>
</organism>
<gene>
    <name evidence="2" type="ORF">Pfra01_001907900</name>
</gene>
<dbReference type="InterPro" id="IPR016197">
    <property type="entry name" value="Chromo-like_dom_sf"/>
</dbReference>
<dbReference type="EMBL" id="BSXT01002420">
    <property type="protein sequence ID" value="GMF48871.1"/>
    <property type="molecule type" value="Genomic_DNA"/>
</dbReference>
<proteinExistence type="predicted"/>
<dbReference type="AlphaFoldDB" id="A0A9W7D303"/>
<reference evidence="2" key="1">
    <citation type="submission" date="2023-04" db="EMBL/GenBank/DDBJ databases">
        <title>Phytophthora fragariaefolia NBRC 109709.</title>
        <authorList>
            <person name="Ichikawa N."/>
            <person name="Sato H."/>
            <person name="Tonouchi N."/>
        </authorList>
    </citation>
    <scope>NUCLEOTIDE SEQUENCE</scope>
    <source>
        <strain evidence="2">NBRC 109709</strain>
    </source>
</reference>
<evidence type="ECO:0000313" key="3">
    <source>
        <dbReference type="Proteomes" id="UP001165121"/>
    </source>
</evidence>
<dbReference type="PROSITE" id="PS50013">
    <property type="entry name" value="CHROMO_2"/>
    <property type="match status" value="1"/>
</dbReference>
<feature type="domain" description="Chromo" evidence="1">
    <location>
        <begin position="56"/>
        <end position="94"/>
    </location>
</feature>